<protein>
    <submittedName>
        <fullName evidence="2">T9SS C-terminal target domain-containing protein</fullName>
    </submittedName>
</protein>
<dbReference type="InterPro" id="IPR048954">
    <property type="entry name" value="PorZ_N"/>
</dbReference>
<accession>A0A399T0S3</accession>
<dbReference type="OrthoDB" id="9807410at2"/>
<evidence type="ECO:0000313" key="3">
    <source>
        <dbReference type="Proteomes" id="UP000265926"/>
    </source>
</evidence>
<dbReference type="EMBL" id="QWGR01000004">
    <property type="protein sequence ID" value="RIJ48624.1"/>
    <property type="molecule type" value="Genomic_DNA"/>
</dbReference>
<dbReference type="Pfam" id="PF21544">
    <property type="entry name" value="PorZ_N_b_propeller"/>
    <property type="match status" value="1"/>
</dbReference>
<dbReference type="InterPro" id="IPR026444">
    <property type="entry name" value="Secre_tail"/>
</dbReference>
<dbReference type="AlphaFoldDB" id="A0A399T0S3"/>
<dbReference type="InterPro" id="IPR011047">
    <property type="entry name" value="Quinoprotein_ADH-like_sf"/>
</dbReference>
<dbReference type="SUPFAM" id="SSF50998">
    <property type="entry name" value="Quinoprotein alcohol dehydrogenase-like"/>
    <property type="match status" value="1"/>
</dbReference>
<gene>
    <name evidence="2" type="ORF">D1614_08795</name>
</gene>
<evidence type="ECO:0000313" key="2">
    <source>
        <dbReference type="EMBL" id="RIJ48624.1"/>
    </source>
</evidence>
<dbReference type="RefSeq" id="WP_119437545.1">
    <property type="nucleotide sequence ID" value="NZ_QWGR01000004.1"/>
</dbReference>
<comment type="caution">
    <text evidence="2">The sequence shown here is derived from an EMBL/GenBank/DDBJ whole genome shotgun (WGS) entry which is preliminary data.</text>
</comment>
<sequence length="772" mass="84771">MRKFVLSLLGLIVWSATYSQSILGEWKDYLSYSNAVKVDASGNKVYCATEGGLYYFDTEDNSLNKVNNLSDFGIQTIAYSSENNLLVVAYSNSNIDILKDGNVINLSDIKRKSITGDKTINNITFRGSNAYLASGFGIVVVNLDKSEIKDTYFIGADGGQLAVNDVAFFQGMIYAATEKGVLKAPESGANLLDYTSWMEEDLVPHAGERFIQLEVHSERLIATYSPSNGGDESFGFDGSSWSSYYSGMNEVLEMRSTGNYLSITGKYEVVLLDAGNVMVGKINSYQLGEQVVNPIYPKSTFIAADGMIWIADRGNALVGYDGNQFESMVPNGPVDNHTFSLTAAGSDLWVTAGGRTNVWNNSWMAPGFRRLRGGEWTNFSKKEIPELDNFWDVVCVAVDPNDPDHIFVGSWGGGLLEFRNDEFVVRYTNKNSPLQSALPQQPDEPFTRIGGLDFDSEGNLWINTWAVSGNNLHKLSPAGEWESFSMTEVLGKATGQLLVNSDDDKWILVPRNNNAYVVDKTGTNKKRLAVTSYFSNGQDEIRTEMSDLYSIAEDKEGAIWVGTSVGVAVYNNPSRIWNTNPFYASRPGLDLKDGIYHPLLSTETVTAIAVDGANRKWLGTKNSGVYLVSESGEEEILHFTAENSPLLSNSITALAINDKSGEVFIGTDKGLISYQSDANEGNNTYSNVYVYPNPVRETYDGPVTITGLIADTDIKITDISGNLVYKTTSLGGQASWDGRNLNGNRVKTGVYLVLCNDKQGNETHITKLLFIH</sequence>
<reference evidence="2 3" key="1">
    <citation type="submission" date="2018-08" db="EMBL/GenBank/DDBJ databases">
        <title>Pallidiluteibacterium maritimus gen. nov., sp. nov., isolated from coastal sediment.</title>
        <authorList>
            <person name="Zhou L.Y."/>
        </authorList>
    </citation>
    <scope>NUCLEOTIDE SEQUENCE [LARGE SCALE GENOMIC DNA]</scope>
    <source>
        <strain evidence="2 3">XSD2</strain>
    </source>
</reference>
<name>A0A399T0S3_9BACT</name>
<dbReference type="Gene3D" id="2.60.40.4070">
    <property type="match status" value="1"/>
</dbReference>
<dbReference type="InterPro" id="IPR015943">
    <property type="entry name" value="WD40/YVTN_repeat-like_dom_sf"/>
</dbReference>
<evidence type="ECO:0000259" key="1">
    <source>
        <dbReference type="Pfam" id="PF21544"/>
    </source>
</evidence>
<dbReference type="NCBIfam" id="TIGR04183">
    <property type="entry name" value="Por_Secre_tail"/>
    <property type="match status" value="1"/>
</dbReference>
<keyword evidence="3" id="KW-1185">Reference proteome</keyword>
<feature type="domain" description="PorZ N-terminal beta-propeller" evidence="1">
    <location>
        <begin position="45"/>
        <end position="197"/>
    </location>
</feature>
<organism evidence="2 3">
    <name type="scientific">Maribellus luteus</name>
    <dbReference type="NCBI Taxonomy" id="2305463"/>
    <lineage>
        <taxon>Bacteria</taxon>
        <taxon>Pseudomonadati</taxon>
        <taxon>Bacteroidota</taxon>
        <taxon>Bacteroidia</taxon>
        <taxon>Marinilabiliales</taxon>
        <taxon>Prolixibacteraceae</taxon>
        <taxon>Maribellus</taxon>
    </lineage>
</organism>
<dbReference type="Gene3D" id="2.130.10.10">
    <property type="entry name" value="YVTN repeat-like/Quinoprotein amine dehydrogenase"/>
    <property type="match status" value="3"/>
</dbReference>
<dbReference type="Proteomes" id="UP000265926">
    <property type="component" value="Unassembled WGS sequence"/>
</dbReference>
<dbReference type="SUPFAM" id="SSF63829">
    <property type="entry name" value="Calcium-dependent phosphotriesterase"/>
    <property type="match status" value="2"/>
</dbReference>
<proteinExistence type="predicted"/>